<feature type="transmembrane region" description="Helical" evidence="10">
    <location>
        <begin position="140"/>
        <end position="164"/>
    </location>
</feature>
<sequence>MVATTRTGQGGAWGAEARATLALAWPLALTNLSQHALALTDAIILGWFSTEALAAATLGANLYWAVMAAPLGTALAATPILAQARGAGRLAGGEGRGWVRQMRRGAQSALWASLAMLLPAMLLLWFAEAVLLALGQEPGLAALAGAYVRCLMWGLLPFCAFVVLRGFLAAMERPAPALWIAVGAIGVNAALDWLLVFGAGDWPGLGVVGAGIASSLANTLMVLGLLALIARDRVLGRFRLLGRMEFGAGRSGAPRPAAPRPADRLRPDWSKLREVMRIGLPISGTMLLEIGVFSAAAIAMGWFGAIAIAAHAIALQVAATTFMVPMGIAQAATARVGLFAGAGEGPAAARAGWVAVALGAGFMAAMALLLVSSAGPVAWAFLDAADPRAAEAAALGAVLLTIAGLFQLADGVQAVAAGALRGLKDTRVPMLLAALGYWGLGMPIGLSLAEAAGLGPTGLWIGLAVGIGAVALLMLRRWWRLSRAAPGMGGAPRG</sequence>
<feature type="transmembrane region" description="Helical" evidence="10">
    <location>
        <begin position="322"/>
        <end position="341"/>
    </location>
</feature>
<dbReference type="Proteomes" id="UP001139311">
    <property type="component" value="Unassembled WGS sequence"/>
</dbReference>
<evidence type="ECO:0000256" key="8">
    <source>
        <dbReference type="ARBA" id="ARBA00023136"/>
    </source>
</evidence>
<feature type="transmembrane region" description="Helical" evidence="10">
    <location>
        <begin position="458"/>
        <end position="475"/>
    </location>
</feature>
<dbReference type="PANTHER" id="PTHR43298">
    <property type="entry name" value="MULTIDRUG RESISTANCE PROTEIN NORM-RELATED"/>
    <property type="match status" value="1"/>
</dbReference>
<feature type="transmembrane region" description="Helical" evidence="10">
    <location>
        <begin position="110"/>
        <end position="134"/>
    </location>
</feature>
<keyword evidence="8 10" id="KW-0472">Membrane</keyword>
<dbReference type="GO" id="GO:0042910">
    <property type="term" value="F:xenobiotic transmembrane transporter activity"/>
    <property type="evidence" value="ECO:0007669"/>
    <property type="project" value="InterPro"/>
</dbReference>
<dbReference type="InterPro" id="IPR050222">
    <property type="entry name" value="MATE_MdtK"/>
</dbReference>
<comment type="subcellular location">
    <subcellularLocation>
        <location evidence="1">Cell inner membrane</location>
        <topology evidence="1">Multi-pass membrane protein</topology>
    </subcellularLocation>
</comment>
<keyword evidence="12" id="KW-1185">Reference proteome</keyword>
<keyword evidence="4" id="KW-1003">Cell membrane</keyword>
<evidence type="ECO:0000256" key="10">
    <source>
        <dbReference type="SAM" id="Phobius"/>
    </source>
</evidence>
<evidence type="ECO:0000256" key="9">
    <source>
        <dbReference type="ARBA" id="ARBA00031636"/>
    </source>
</evidence>
<dbReference type="InterPro" id="IPR048279">
    <property type="entry name" value="MdtK-like"/>
</dbReference>
<dbReference type="AlphaFoldDB" id="A0A9X1IHF8"/>
<dbReference type="GO" id="GO:0005886">
    <property type="term" value="C:plasma membrane"/>
    <property type="evidence" value="ECO:0007669"/>
    <property type="project" value="UniProtKB-SubCell"/>
</dbReference>
<dbReference type="PANTHER" id="PTHR43298:SF2">
    <property type="entry name" value="FMN_FAD EXPORTER YEEO-RELATED"/>
    <property type="match status" value="1"/>
</dbReference>
<evidence type="ECO:0000256" key="5">
    <source>
        <dbReference type="ARBA" id="ARBA00022692"/>
    </source>
</evidence>
<comment type="caution">
    <text evidence="11">The sequence shown here is derived from an EMBL/GenBank/DDBJ whole genome shotgun (WGS) entry which is preliminary data.</text>
</comment>
<dbReference type="PIRSF" id="PIRSF006603">
    <property type="entry name" value="DinF"/>
    <property type="match status" value="1"/>
</dbReference>
<reference evidence="11" key="1">
    <citation type="submission" date="2021-10" db="EMBL/GenBank/DDBJ databases">
        <title>Roseicella aerolatum sp. nov., isolated from aerosols of e-waste dismantling site.</title>
        <authorList>
            <person name="Qin T."/>
        </authorList>
    </citation>
    <scope>NUCLEOTIDE SEQUENCE</scope>
    <source>
        <strain evidence="11">GB24</strain>
    </source>
</reference>
<evidence type="ECO:0000313" key="12">
    <source>
        <dbReference type="Proteomes" id="UP001139311"/>
    </source>
</evidence>
<evidence type="ECO:0000256" key="6">
    <source>
        <dbReference type="ARBA" id="ARBA00022989"/>
    </source>
</evidence>
<name>A0A9X1IHF8_9PROT</name>
<evidence type="ECO:0000256" key="3">
    <source>
        <dbReference type="ARBA" id="ARBA00022449"/>
    </source>
</evidence>
<dbReference type="GO" id="GO:0015297">
    <property type="term" value="F:antiporter activity"/>
    <property type="evidence" value="ECO:0007669"/>
    <property type="project" value="UniProtKB-KW"/>
</dbReference>
<feature type="transmembrane region" description="Helical" evidence="10">
    <location>
        <begin position="394"/>
        <end position="416"/>
    </location>
</feature>
<evidence type="ECO:0000256" key="2">
    <source>
        <dbReference type="ARBA" id="ARBA00022448"/>
    </source>
</evidence>
<gene>
    <name evidence="11" type="ORF">LHA35_23200</name>
</gene>
<feature type="transmembrane region" description="Helical" evidence="10">
    <location>
        <begin position="353"/>
        <end position="382"/>
    </location>
</feature>
<organism evidence="11 12">
    <name type="scientific">Roseicella aerolata</name>
    <dbReference type="NCBI Taxonomy" id="2883479"/>
    <lineage>
        <taxon>Bacteria</taxon>
        <taxon>Pseudomonadati</taxon>
        <taxon>Pseudomonadota</taxon>
        <taxon>Alphaproteobacteria</taxon>
        <taxon>Acetobacterales</taxon>
        <taxon>Roseomonadaceae</taxon>
        <taxon>Roseicella</taxon>
    </lineage>
</organism>
<dbReference type="EMBL" id="JAJAQI010000048">
    <property type="protein sequence ID" value="MCB4824640.1"/>
    <property type="molecule type" value="Genomic_DNA"/>
</dbReference>
<dbReference type="GO" id="GO:0006811">
    <property type="term" value="P:monoatomic ion transport"/>
    <property type="evidence" value="ECO:0007669"/>
    <property type="project" value="UniProtKB-KW"/>
</dbReference>
<feature type="transmembrane region" description="Helical" evidence="10">
    <location>
        <begin position="428"/>
        <end position="446"/>
    </location>
</feature>
<protein>
    <recommendedName>
        <fullName evidence="9">Multidrug-efflux transporter</fullName>
    </recommendedName>
</protein>
<dbReference type="RefSeq" id="WP_226612752.1">
    <property type="nucleotide sequence ID" value="NZ_JAJAQI010000048.1"/>
</dbReference>
<keyword evidence="3" id="KW-0050">Antiport</keyword>
<accession>A0A9X1IHF8</accession>
<proteinExistence type="predicted"/>
<keyword evidence="2" id="KW-0813">Transport</keyword>
<feature type="transmembrane region" description="Helical" evidence="10">
    <location>
        <begin position="205"/>
        <end position="230"/>
    </location>
</feature>
<dbReference type="Pfam" id="PF01554">
    <property type="entry name" value="MatE"/>
    <property type="match status" value="2"/>
</dbReference>
<dbReference type="CDD" id="cd13131">
    <property type="entry name" value="MATE_NorM_like"/>
    <property type="match status" value="1"/>
</dbReference>
<evidence type="ECO:0000256" key="7">
    <source>
        <dbReference type="ARBA" id="ARBA00023065"/>
    </source>
</evidence>
<keyword evidence="7" id="KW-0406">Ion transport</keyword>
<feature type="transmembrane region" description="Helical" evidence="10">
    <location>
        <begin position="176"/>
        <end position="199"/>
    </location>
</feature>
<evidence type="ECO:0000256" key="1">
    <source>
        <dbReference type="ARBA" id="ARBA00004429"/>
    </source>
</evidence>
<evidence type="ECO:0000313" key="11">
    <source>
        <dbReference type="EMBL" id="MCB4824640.1"/>
    </source>
</evidence>
<keyword evidence="5 10" id="KW-0812">Transmembrane</keyword>
<dbReference type="InterPro" id="IPR002528">
    <property type="entry name" value="MATE_fam"/>
</dbReference>
<keyword evidence="6 10" id="KW-1133">Transmembrane helix</keyword>
<evidence type="ECO:0000256" key="4">
    <source>
        <dbReference type="ARBA" id="ARBA00022475"/>
    </source>
</evidence>
<feature type="transmembrane region" description="Helical" evidence="10">
    <location>
        <begin position="286"/>
        <end position="310"/>
    </location>
</feature>